<feature type="compositionally biased region" description="Polar residues" evidence="1">
    <location>
        <begin position="20"/>
        <end position="32"/>
    </location>
</feature>
<sequence length="41" mass="4714">MNKETLLQKIAEEKNRQEEQNLSPFATPNSAAVRSREENIV</sequence>
<feature type="compositionally biased region" description="Basic and acidic residues" evidence="1">
    <location>
        <begin position="10"/>
        <end position="19"/>
    </location>
</feature>
<organism evidence="2">
    <name type="scientific">Caldithrix abyssi</name>
    <dbReference type="NCBI Taxonomy" id="187145"/>
    <lineage>
        <taxon>Bacteria</taxon>
        <taxon>Pseudomonadati</taxon>
        <taxon>Calditrichota</taxon>
        <taxon>Calditrichia</taxon>
        <taxon>Calditrichales</taxon>
        <taxon>Calditrichaceae</taxon>
        <taxon>Caldithrix</taxon>
    </lineage>
</organism>
<gene>
    <name evidence="2" type="ORF">ENL21_02375</name>
</gene>
<feature type="non-terminal residue" evidence="2">
    <location>
        <position position="41"/>
    </location>
</feature>
<accession>A0A7V5H2F0</accession>
<feature type="region of interest" description="Disordered" evidence="1">
    <location>
        <begin position="1"/>
        <end position="41"/>
    </location>
</feature>
<dbReference type="Proteomes" id="UP000886111">
    <property type="component" value="Unassembled WGS sequence"/>
</dbReference>
<evidence type="ECO:0000313" key="2">
    <source>
        <dbReference type="EMBL" id="HHE54599.1"/>
    </source>
</evidence>
<reference evidence="2" key="1">
    <citation type="journal article" date="2020" name="mSystems">
        <title>Genome- and Community-Level Interaction Insights into Carbon Utilization and Element Cycling Functions of Hydrothermarchaeota in Hydrothermal Sediment.</title>
        <authorList>
            <person name="Zhou Z."/>
            <person name="Liu Y."/>
            <person name="Xu W."/>
            <person name="Pan J."/>
            <person name="Luo Z.H."/>
            <person name="Li M."/>
        </authorList>
    </citation>
    <scope>NUCLEOTIDE SEQUENCE [LARGE SCALE GENOMIC DNA]</scope>
    <source>
        <strain evidence="2">HyVt-76</strain>
    </source>
</reference>
<name>A0A7V5H2F0_CALAY</name>
<protein>
    <submittedName>
        <fullName evidence="2">dGTP triphosphohydrolase</fullName>
    </submittedName>
</protein>
<comment type="caution">
    <text evidence="2">The sequence shown here is derived from an EMBL/GenBank/DDBJ whole genome shotgun (WGS) entry which is preliminary data.</text>
</comment>
<dbReference type="AlphaFoldDB" id="A0A7V5H2F0"/>
<dbReference type="EMBL" id="DRTD01000176">
    <property type="protein sequence ID" value="HHE54599.1"/>
    <property type="molecule type" value="Genomic_DNA"/>
</dbReference>
<evidence type="ECO:0000256" key="1">
    <source>
        <dbReference type="SAM" id="MobiDB-lite"/>
    </source>
</evidence>
<proteinExistence type="predicted"/>